<feature type="domain" description="Alanine racemase C-terminal" evidence="7">
    <location>
        <begin position="243"/>
        <end position="371"/>
    </location>
</feature>
<evidence type="ECO:0000256" key="3">
    <source>
        <dbReference type="ARBA" id="ARBA00023235"/>
    </source>
</evidence>
<dbReference type="Pfam" id="PF01168">
    <property type="entry name" value="Ala_racemase_N"/>
    <property type="match status" value="1"/>
</dbReference>
<dbReference type="InterPro" id="IPR029066">
    <property type="entry name" value="PLP-binding_barrel"/>
</dbReference>
<comment type="caution">
    <text evidence="8">The sequence shown here is derived from an EMBL/GenBank/DDBJ whole genome shotgun (WGS) entry which is preliminary data.</text>
</comment>
<evidence type="ECO:0000256" key="5">
    <source>
        <dbReference type="PIRSR" id="PIRSR600821-50"/>
    </source>
</evidence>
<dbReference type="PANTHER" id="PTHR30511">
    <property type="entry name" value="ALANINE RACEMASE"/>
    <property type="match status" value="1"/>
</dbReference>
<dbReference type="PANTHER" id="PTHR30511:SF0">
    <property type="entry name" value="ALANINE RACEMASE, CATABOLIC-RELATED"/>
    <property type="match status" value="1"/>
</dbReference>
<evidence type="ECO:0000256" key="1">
    <source>
        <dbReference type="ARBA" id="ARBA00001933"/>
    </source>
</evidence>
<reference evidence="8 9" key="1">
    <citation type="journal article" date="2015" name="Microbiome">
        <title>Genomic resolution of linkages in carbon, nitrogen, and sulfur cycling among widespread estuary sediment bacteria.</title>
        <authorList>
            <person name="Baker B.J."/>
            <person name="Lazar C.S."/>
            <person name="Teske A.P."/>
            <person name="Dick G.J."/>
        </authorList>
    </citation>
    <scope>NUCLEOTIDE SEQUENCE [LARGE SCALE GENOMIC DNA]</scope>
    <source>
        <strain evidence="8">SM1_77</strain>
    </source>
</reference>
<accession>A0A0S8K3V5</accession>
<dbReference type="PATRIC" id="fig|1703778.3.peg.736"/>
<feature type="active site" description="Proton acceptor; specific for L-alanine" evidence="4">
    <location>
        <position position="264"/>
    </location>
</feature>
<dbReference type="HAMAP" id="MF_01201">
    <property type="entry name" value="Ala_racemase"/>
    <property type="match status" value="1"/>
</dbReference>
<dbReference type="UniPathway" id="UPA00042">
    <property type="reaction ID" value="UER00497"/>
</dbReference>
<evidence type="ECO:0000313" key="8">
    <source>
        <dbReference type="EMBL" id="KPL15693.1"/>
    </source>
</evidence>
<evidence type="ECO:0000259" key="7">
    <source>
        <dbReference type="SMART" id="SM01005"/>
    </source>
</evidence>
<evidence type="ECO:0000256" key="6">
    <source>
        <dbReference type="PIRSR" id="PIRSR600821-52"/>
    </source>
</evidence>
<dbReference type="InterPro" id="IPR009006">
    <property type="entry name" value="Ala_racemase/Decarboxylase_C"/>
</dbReference>
<evidence type="ECO:0000256" key="2">
    <source>
        <dbReference type="ARBA" id="ARBA00022898"/>
    </source>
</evidence>
<dbReference type="SUPFAM" id="SSF51419">
    <property type="entry name" value="PLP-binding barrel"/>
    <property type="match status" value="1"/>
</dbReference>
<protein>
    <recommendedName>
        <fullName evidence="4">Alanine racemase</fullName>
        <ecNumber evidence="4">5.1.1.1</ecNumber>
    </recommendedName>
</protein>
<dbReference type="PRINTS" id="PR00992">
    <property type="entry name" value="ALARACEMASE"/>
</dbReference>
<dbReference type="CDD" id="cd00430">
    <property type="entry name" value="PLPDE_III_AR"/>
    <property type="match status" value="1"/>
</dbReference>
<feature type="binding site" evidence="4 6">
    <location>
        <position position="136"/>
    </location>
    <ligand>
        <name>substrate</name>
    </ligand>
</feature>
<dbReference type="PROSITE" id="PS00395">
    <property type="entry name" value="ALANINE_RACEMASE"/>
    <property type="match status" value="1"/>
</dbReference>
<dbReference type="FunFam" id="3.20.20.10:FF:000002">
    <property type="entry name" value="Alanine racemase"/>
    <property type="match status" value="1"/>
</dbReference>
<dbReference type="NCBIfam" id="TIGR00492">
    <property type="entry name" value="alr"/>
    <property type="match status" value="1"/>
</dbReference>
<dbReference type="EMBL" id="LJVE01000008">
    <property type="protein sequence ID" value="KPL15693.1"/>
    <property type="molecule type" value="Genomic_DNA"/>
</dbReference>
<dbReference type="InterPro" id="IPR020622">
    <property type="entry name" value="Ala_racemase_pyridoxalP-BS"/>
</dbReference>
<keyword evidence="2 4" id="KW-0663">Pyridoxal phosphate</keyword>
<dbReference type="GO" id="GO:0030632">
    <property type="term" value="P:D-alanine biosynthetic process"/>
    <property type="evidence" value="ECO:0007669"/>
    <property type="project" value="UniProtKB-UniRule"/>
</dbReference>
<feature type="active site" description="Proton acceptor; specific for D-alanine" evidence="4">
    <location>
        <position position="38"/>
    </location>
</feature>
<comment type="function">
    <text evidence="4">Catalyzes the interconversion of L-alanine and D-alanine. May also act on other amino acids.</text>
</comment>
<comment type="cofactor">
    <cofactor evidence="1 4 5">
        <name>pyridoxal 5'-phosphate</name>
        <dbReference type="ChEBI" id="CHEBI:597326"/>
    </cofactor>
</comment>
<organism evidence="8 9">
    <name type="scientific">candidate division WOR_3 bacterium SM1_77</name>
    <dbReference type="NCBI Taxonomy" id="1703778"/>
    <lineage>
        <taxon>Bacteria</taxon>
        <taxon>Bacteria division WOR-3</taxon>
    </lineage>
</organism>
<comment type="pathway">
    <text evidence="4">Amino-acid biosynthesis; D-alanine biosynthesis; D-alanine from L-alanine: step 1/1.</text>
</comment>
<comment type="similarity">
    <text evidence="4">Belongs to the alanine racemase family.</text>
</comment>
<dbReference type="AlphaFoldDB" id="A0A0S8K3V5"/>
<dbReference type="InterPro" id="IPR011079">
    <property type="entry name" value="Ala_racemase_C"/>
</dbReference>
<dbReference type="EC" id="5.1.1.1" evidence="4"/>
<dbReference type="Gene3D" id="3.20.20.10">
    <property type="entry name" value="Alanine racemase"/>
    <property type="match status" value="1"/>
</dbReference>
<proteinExistence type="inferred from homology"/>
<evidence type="ECO:0000256" key="4">
    <source>
        <dbReference type="HAMAP-Rule" id="MF_01201"/>
    </source>
</evidence>
<dbReference type="Gene3D" id="2.40.37.10">
    <property type="entry name" value="Lyase, Ornithine Decarboxylase, Chain A, domain 1"/>
    <property type="match status" value="1"/>
</dbReference>
<evidence type="ECO:0000313" key="9">
    <source>
        <dbReference type="Proteomes" id="UP000050975"/>
    </source>
</evidence>
<dbReference type="Proteomes" id="UP000050975">
    <property type="component" value="Unassembled WGS sequence"/>
</dbReference>
<dbReference type="GO" id="GO:0005829">
    <property type="term" value="C:cytosol"/>
    <property type="evidence" value="ECO:0007669"/>
    <property type="project" value="TreeGrafter"/>
</dbReference>
<dbReference type="SUPFAM" id="SSF50621">
    <property type="entry name" value="Alanine racemase C-terminal domain-like"/>
    <property type="match status" value="1"/>
</dbReference>
<comment type="catalytic activity">
    <reaction evidence="4">
        <text>L-alanine = D-alanine</text>
        <dbReference type="Rhea" id="RHEA:20249"/>
        <dbReference type="ChEBI" id="CHEBI:57416"/>
        <dbReference type="ChEBI" id="CHEBI:57972"/>
        <dbReference type="EC" id="5.1.1.1"/>
    </reaction>
</comment>
<feature type="modified residue" description="N6-(pyridoxal phosphate)lysine" evidence="4 5">
    <location>
        <position position="38"/>
    </location>
</feature>
<keyword evidence="3 4" id="KW-0413">Isomerase</keyword>
<dbReference type="GO" id="GO:0030170">
    <property type="term" value="F:pyridoxal phosphate binding"/>
    <property type="evidence" value="ECO:0007669"/>
    <property type="project" value="UniProtKB-UniRule"/>
</dbReference>
<gene>
    <name evidence="8" type="ORF">AMJ74_00985</name>
</gene>
<feature type="binding site" evidence="4 6">
    <location>
        <position position="312"/>
    </location>
    <ligand>
        <name>substrate</name>
    </ligand>
</feature>
<sequence>MNAAEGRVWAEISLNRLTDNYRIIKKAVGSAGIMAAIKADAYGHGAIEVARVLESEGIYMFGVAGIEEGIELREAGIKSKILVLSPILYSQIDAALEYDIIPTVSELGFFEILDKRLKDLGRPCLVHIEIDTGMTRTGFSLDQAKEVIQTIASSPRVKIDGIFSHFPLADADGSFTKRQIERFKEIIDDIRPTKVNIGSVHLANSSGIFKWPDSHHNLVRPGIALYGLRSSPSITYSGDFKPVMALKSRVVNVRVVHAQTPVSYGHTFATERRSKIATVSVGYGDGYPRLLSNKGDVLIHAQRAPIVGTVCMDLIMVDITDMPEVRVGDVVTLFGQEGAAEIPVEECATKANTIVYEITSGIGPRVARVFKIKDRVVKIRTLLGRWGNNGC</sequence>
<dbReference type="SMART" id="SM01005">
    <property type="entry name" value="Ala_racemase_C"/>
    <property type="match status" value="1"/>
</dbReference>
<dbReference type="GO" id="GO:0008784">
    <property type="term" value="F:alanine racemase activity"/>
    <property type="evidence" value="ECO:0007669"/>
    <property type="project" value="UniProtKB-UniRule"/>
</dbReference>
<dbReference type="InterPro" id="IPR000821">
    <property type="entry name" value="Ala_racemase"/>
</dbReference>
<dbReference type="InterPro" id="IPR001608">
    <property type="entry name" value="Ala_racemase_N"/>
</dbReference>
<name>A0A0S8K3V5_UNCW3</name>
<dbReference type="Pfam" id="PF00842">
    <property type="entry name" value="Ala_racemase_C"/>
    <property type="match status" value="1"/>
</dbReference>